<dbReference type="InterPro" id="IPR033124">
    <property type="entry name" value="Ser_caboxypep_his_AS"/>
</dbReference>
<dbReference type="AlphaFoldDB" id="R7SF69"/>
<evidence type="ECO:0000256" key="3">
    <source>
        <dbReference type="ARBA" id="ARBA00022645"/>
    </source>
</evidence>
<keyword evidence="5" id="KW-0378">Hydrolase</keyword>
<dbReference type="InterPro" id="IPR029058">
    <property type="entry name" value="AB_hydrolase_fold"/>
</dbReference>
<proteinExistence type="inferred from homology"/>
<keyword evidence="3 8" id="KW-0121">Carboxypeptidase</keyword>
<dbReference type="GO" id="GO:0006508">
    <property type="term" value="P:proteolysis"/>
    <property type="evidence" value="ECO:0007669"/>
    <property type="project" value="UniProtKB-KW"/>
</dbReference>
<dbReference type="InterPro" id="IPR001563">
    <property type="entry name" value="Peptidase_S10"/>
</dbReference>
<feature type="chain" id="PRO_5004455500" description="carboxypeptidase C" evidence="7">
    <location>
        <begin position="18"/>
        <end position="506"/>
    </location>
</feature>
<dbReference type="FunFam" id="3.40.50.1820:FF:000226">
    <property type="entry name" value="Carboxypeptidase"/>
    <property type="match status" value="1"/>
</dbReference>
<evidence type="ECO:0000256" key="6">
    <source>
        <dbReference type="ARBA" id="ARBA00023180"/>
    </source>
</evidence>
<evidence type="ECO:0000313" key="9">
    <source>
        <dbReference type="Proteomes" id="UP000053558"/>
    </source>
</evidence>
<protein>
    <recommendedName>
        <fullName evidence="2">carboxypeptidase C</fullName>
        <ecNumber evidence="2">3.4.16.5</ecNumber>
    </recommendedName>
</protein>
<evidence type="ECO:0000256" key="2">
    <source>
        <dbReference type="ARBA" id="ARBA00012446"/>
    </source>
</evidence>
<dbReference type="MEROPS" id="S10.001"/>
<dbReference type="OMA" id="HFEHIDE"/>
<dbReference type="PROSITE" id="PS00560">
    <property type="entry name" value="CARBOXYPEPT_SER_HIS"/>
    <property type="match status" value="1"/>
</dbReference>
<keyword evidence="6" id="KW-0325">Glycoprotein</keyword>
<evidence type="ECO:0000256" key="7">
    <source>
        <dbReference type="SAM" id="SignalP"/>
    </source>
</evidence>
<evidence type="ECO:0000256" key="4">
    <source>
        <dbReference type="ARBA" id="ARBA00022670"/>
    </source>
</evidence>
<dbReference type="PRINTS" id="PR00724">
    <property type="entry name" value="CRBOXYPTASEC"/>
</dbReference>
<dbReference type="KEGG" id="cput:CONPUDRAFT_132668"/>
<dbReference type="RefSeq" id="XP_007775145.1">
    <property type="nucleotide sequence ID" value="XM_007776955.1"/>
</dbReference>
<keyword evidence="7" id="KW-0732">Signal</keyword>
<gene>
    <name evidence="8" type="ORF">CONPUDRAFT_132668</name>
</gene>
<reference evidence="9" key="1">
    <citation type="journal article" date="2012" name="Science">
        <title>The Paleozoic origin of enzymatic lignin decomposition reconstructed from 31 fungal genomes.</title>
        <authorList>
            <person name="Floudas D."/>
            <person name="Binder M."/>
            <person name="Riley R."/>
            <person name="Barry K."/>
            <person name="Blanchette R.A."/>
            <person name="Henrissat B."/>
            <person name="Martinez A.T."/>
            <person name="Otillar R."/>
            <person name="Spatafora J.W."/>
            <person name="Yadav J.S."/>
            <person name="Aerts A."/>
            <person name="Benoit I."/>
            <person name="Boyd A."/>
            <person name="Carlson A."/>
            <person name="Copeland A."/>
            <person name="Coutinho P.M."/>
            <person name="de Vries R.P."/>
            <person name="Ferreira P."/>
            <person name="Findley K."/>
            <person name="Foster B."/>
            <person name="Gaskell J."/>
            <person name="Glotzer D."/>
            <person name="Gorecki P."/>
            <person name="Heitman J."/>
            <person name="Hesse C."/>
            <person name="Hori C."/>
            <person name="Igarashi K."/>
            <person name="Jurgens J.A."/>
            <person name="Kallen N."/>
            <person name="Kersten P."/>
            <person name="Kohler A."/>
            <person name="Kuees U."/>
            <person name="Kumar T.K.A."/>
            <person name="Kuo A."/>
            <person name="LaButti K."/>
            <person name="Larrondo L.F."/>
            <person name="Lindquist E."/>
            <person name="Ling A."/>
            <person name="Lombard V."/>
            <person name="Lucas S."/>
            <person name="Lundell T."/>
            <person name="Martin R."/>
            <person name="McLaughlin D.J."/>
            <person name="Morgenstern I."/>
            <person name="Morin E."/>
            <person name="Murat C."/>
            <person name="Nagy L.G."/>
            <person name="Nolan M."/>
            <person name="Ohm R.A."/>
            <person name="Patyshakuliyeva A."/>
            <person name="Rokas A."/>
            <person name="Ruiz-Duenas F.J."/>
            <person name="Sabat G."/>
            <person name="Salamov A."/>
            <person name="Samejima M."/>
            <person name="Schmutz J."/>
            <person name="Slot J.C."/>
            <person name="St John F."/>
            <person name="Stenlid J."/>
            <person name="Sun H."/>
            <person name="Sun S."/>
            <person name="Syed K."/>
            <person name="Tsang A."/>
            <person name="Wiebenga A."/>
            <person name="Young D."/>
            <person name="Pisabarro A."/>
            <person name="Eastwood D.C."/>
            <person name="Martin F."/>
            <person name="Cullen D."/>
            <person name="Grigoriev I.V."/>
            <person name="Hibbett D.S."/>
        </authorList>
    </citation>
    <scope>NUCLEOTIDE SEQUENCE [LARGE SCALE GENOMIC DNA]</scope>
    <source>
        <strain evidence="9">RWD-64-598 SS2</strain>
    </source>
</reference>
<keyword evidence="4" id="KW-0645">Protease</keyword>
<dbReference type="OrthoDB" id="443318at2759"/>
<dbReference type="GeneID" id="19200428"/>
<accession>R7SF69</accession>
<dbReference type="SUPFAM" id="SSF53474">
    <property type="entry name" value="alpha/beta-Hydrolases"/>
    <property type="match status" value="1"/>
</dbReference>
<dbReference type="Pfam" id="PF00450">
    <property type="entry name" value="Peptidase_S10"/>
    <property type="match status" value="1"/>
</dbReference>
<dbReference type="EC" id="3.4.16.5" evidence="2"/>
<feature type="signal peptide" evidence="7">
    <location>
        <begin position="1"/>
        <end position="17"/>
    </location>
</feature>
<dbReference type="Gene3D" id="1.10.287.410">
    <property type="match status" value="1"/>
</dbReference>
<dbReference type="PANTHER" id="PTHR11802">
    <property type="entry name" value="SERINE PROTEASE FAMILY S10 SERINE CARBOXYPEPTIDASE"/>
    <property type="match status" value="1"/>
</dbReference>
<comment type="similarity">
    <text evidence="1">Belongs to the peptidase S10 family.</text>
</comment>
<dbReference type="Proteomes" id="UP000053558">
    <property type="component" value="Unassembled WGS sequence"/>
</dbReference>
<evidence type="ECO:0000256" key="5">
    <source>
        <dbReference type="ARBA" id="ARBA00022801"/>
    </source>
</evidence>
<dbReference type="GO" id="GO:0004185">
    <property type="term" value="F:serine-type carboxypeptidase activity"/>
    <property type="evidence" value="ECO:0007669"/>
    <property type="project" value="UniProtKB-EC"/>
</dbReference>
<keyword evidence="9" id="KW-1185">Reference proteome</keyword>
<dbReference type="PANTHER" id="PTHR11802:SF113">
    <property type="entry name" value="SERINE CARBOXYPEPTIDASE CTSA-4.1"/>
    <property type="match status" value="1"/>
</dbReference>
<sequence length="506" mass="55551">MLLSALFTVLAAPFARARQDASSLPTLHLADPPHQSYLNAGLSQQASALQNLTLGALSSVAHTVLAHPAFPEYSVRIKKSDGFCDAGVRAYTGYIDIRQARHLFFYFFESRGDPETDDVVMWTNGGPGCSSALGLFMELGPCRVYDAEKGPMRNPYAWTESANVFFVDQPVGIGFSYAEYGERVSSTEEAARDVAAFVAIFFETFKQFRGRAFHMAGESYSGRYIPLFAAEVYDQNKRLVETGMERINLQSIIIGNGYTDWVSMSSAYVDMVCTNSSVPPVASISSCVAAKKAVPRCLKWAQEACIDTFDAINCAAAQSFCNTRLWAPATGLNLYDITKPCDGSIEETMCYPITTQISAYLDRPATRALLGVDPFFGSKNFTRCSDPVGDAFVASGDMLQAGATTEYVAQLLERGVRVLEFAGTLDWMCNWLGNERWTRGMGWSGKEAFGRAEMRVWGVDGETAGEVRSARGLTFATVYGAGHMVPYDKPKEALALFQRWLANEEL</sequence>
<dbReference type="EMBL" id="JH711591">
    <property type="protein sequence ID" value="EIW74525.1"/>
    <property type="molecule type" value="Genomic_DNA"/>
</dbReference>
<dbReference type="GO" id="GO:0000324">
    <property type="term" value="C:fungal-type vacuole"/>
    <property type="evidence" value="ECO:0007669"/>
    <property type="project" value="TreeGrafter"/>
</dbReference>
<evidence type="ECO:0000313" key="8">
    <source>
        <dbReference type="EMBL" id="EIW74525.1"/>
    </source>
</evidence>
<dbReference type="eggNOG" id="KOG1282">
    <property type="taxonomic scope" value="Eukaryota"/>
</dbReference>
<organism evidence="8 9">
    <name type="scientific">Coniophora puteana (strain RWD-64-598)</name>
    <name type="common">Brown rot fungus</name>
    <dbReference type="NCBI Taxonomy" id="741705"/>
    <lineage>
        <taxon>Eukaryota</taxon>
        <taxon>Fungi</taxon>
        <taxon>Dikarya</taxon>
        <taxon>Basidiomycota</taxon>
        <taxon>Agaricomycotina</taxon>
        <taxon>Agaricomycetes</taxon>
        <taxon>Agaricomycetidae</taxon>
        <taxon>Boletales</taxon>
        <taxon>Coniophorineae</taxon>
        <taxon>Coniophoraceae</taxon>
        <taxon>Coniophora</taxon>
    </lineage>
</organism>
<name>R7SF69_CONPW</name>
<evidence type="ECO:0000256" key="1">
    <source>
        <dbReference type="ARBA" id="ARBA00009431"/>
    </source>
</evidence>
<dbReference type="Gene3D" id="3.40.50.1820">
    <property type="entry name" value="alpha/beta hydrolase"/>
    <property type="match status" value="1"/>
</dbReference>